<reference evidence="2" key="1">
    <citation type="submission" date="2022-11" db="UniProtKB">
        <authorList>
            <consortium name="WormBaseParasite"/>
        </authorList>
    </citation>
    <scope>IDENTIFICATION</scope>
</reference>
<accession>A0A914Q0X0</accession>
<sequence>MKPAFDEHCYFCEERHRPMECTKYKTAKSREAIAKRKNMCHLCFVKSDKIHLPENKECPTNETCLSWYSTDHHSVFCPTRIKELKKGMFLPKIDDDLLERFVETLEIDEKYLLATSSALAQNIIPLKEIKVVDKLRKRHKSLKDYKDSTFVVTSYLWLREDDMIKKFLKEQIICKSRYVDLSDIKIPAKQFLQMFSPITKEIWLGKLKSEVTFSDIIKRVPNIEVFQVADNISNMDDKMWLNDLIKFKKGKNFRELCIQLDTIEFDIVLLREFILTKCVRDVSISIFYDKSLSKKRIDNFADKIGKFFIEQCSNFRYKPHIEINGGRHCRYFSFDIETTALKTTGKRNRNS</sequence>
<dbReference type="WBParaSite" id="PDA_v2.g24811.t1">
    <property type="protein sequence ID" value="PDA_v2.g24811.t1"/>
    <property type="gene ID" value="PDA_v2.g24811"/>
</dbReference>
<dbReference type="Proteomes" id="UP000887578">
    <property type="component" value="Unplaced"/>
</dbReference>
<dbReference type="AlphaFoldDB" id="A0A914Q0X0"/>
<protein>
    <submittedName>
        <fullName evidence="2">Uncharacterized protein</fullName>
    </submittedName>
</protein>
<keyword evidence="1" id="KW-1185">Reference proteome</keyword>
<evidence type="ECO:0000313" key="1">
    <source>
        <dbReference type="Proteomes" id="UP000887578"/>
    </source>
</evidence>
<evidence type="ECO:0000313" key="2">
    <source>
        <dbReference type="WBParaSite" id="PDA_v2.g24811.t1"/>
    </source>
</evidence>
<organism evidence="1 2">
    <name type="scientific">Panagrolaimus davidi</name>
    <dbReference type="NCBI Taxonomy" id="227884"/>
    <lineage>
        <taxon>Eukaryota</taxon>
        <taxon>Metazoa</taxon>
        <taxon>Ecdysozoa</taxon>
        <taxon>Nematoda</taxon>
        <taxon>Chromadorea</taxon>
        <taxon>Rhabditida</taxon>
        <taxon>Tylenchina</taxon>
        <taxon>Panagrolaimomorpha</taxon>
        <taxon>Panagrolaimoidea</taxon>
        <taxon>Panagrolaimidae</taxon>
        <taxon>Panagrolaimus</taxon>
    </lineage>
</organism>
<proteinExistence type="predicted"/>
<name>A0A914Q0X0_9BILA</name>